<dbReference type="PANTHER" id="PTHR11722:SF0">
    <property type="entry name" value="LARGE RIBOSOMAL SUBUNIT PROTEIN EL13"/>
    <property type="match status" value="1"/>
</dbReference>
<organism evidence="5 6">
    <name type="scientific">Triparma laevis f. inornata</name>
    <dbReference type="NCBI Taxonomy" id="1714386"/>
    <lineage>
        <taxon>Eukaryota</taxon>
        <taxon>Sar</taxon>
        <taxon>Stramenopiles</taxon>
        <taxon>Ochrophyta</taxon>
        <taxon>Bolidophyceae</taxon>
        <taxon>Parmales</taxon>
        <taxon>Triparmaceae</taxon>
        <taxon>Triparma</taxon>
    </lineage>
</organism>
<feature type="non-terminal residue" evidence="5">
    <location>
        <position position="199"/>
    </location>
</feature>
<comment type="similarity">
    <text evidence="1">Belongs to the eukaryotic ribosomal protein eL13 family.</text>
</comment>
<evidence type="ECO:0008006" key="7">
    <source>
        <dbReference type="Google" id="ProtNLM"/>
    </source>
</evidence>
<dbReference type="Proteomes" id="UP001162640">
    <property type="component" value="Unassembled WGS sequence"/>
</dbReference>
<dbReference type="Pfam" id="PF01294">
    <property type="entry name" value="Ribosomal_L13e"/>
    <property type="match status" value="1"/>
</dbReference>
<evidence type="ECO:0000313" key="6">
    <source>
        <dbReference type="Proteomes" id="UP001162640"/>
    </source>
</evidence>
<dbReference type="InterPro" id="IPR001380">
    <property type="entry name" value="Ribosomal_eL13"/>
</dbReference>
<feature type="region of interest" description="Disordered" evidence="4">
    <location>
        <begin position="179"/>
        <end position="199"/>
    </location>
</feature>
<protein>
    <recommendedName>
        <fullName evidence="7">60S ribosomal protein L13</fullName>
    </recommendedName>
</protein>
<keyword evidence="3" id="KW-0687">Ribonucleoprotein</keyword>
<evidence type="ECO:0000313" key="5">
    <source>
        <dbReference type="EMBL" id="GMH85949.1"/>
    </source>
</evidence>
<dbReference type="GO" id="GO:0006412">
    <property type="term" value="P:translation"/>
    <property type="evidence" value="ECO:0007669"/>
    <property type="project" value="InterPro"/>
</dbReference>
<evidence type="ECO:0000256" key="1">
    <source>
        <dbReference type="ARBA" id="ARBA00005640"/>
    </source>
</evidence>
<feature type="region of interest" description="Disordered" evidence="4">
    <location>
        <begin position="1"/>
        <end position="21"/>
    </location>
</feature>
<comment type="caution">
    <text evidence="5">The sequence shown here is derived from an EMBL/GenBank/DDBJ whole genome shotgun (WGS) entry which is preliminary data.</text>
</comment>
<evidence type="ECO:0000256" key="3">
    <source>
        <dbReference type="ARBA" id="ARBA00023274"/>
    </source>
</evidence>
<dbReference type="GO" id="GO:0003723">
    <property type="term" value="F:RNA binding"/>
    <property type="evidence" value="ECO:0007669"/>
    <property type="project" value="TreeGrafter"/>
</dbReference>
<evidence type="ECO:0000256" key="4">
    <source>
        <dbReference type="SAM" id="MobiDB-lite"/>
    </source>
</evidence>
<proteinExistence type="inferred from homology"/>
<dbReference type="HAMAP" id="MF_00499">
    <property type="entry name" value="Ribosomal_eL13"/>
    <property type="match status" value="1"/>
</dbReference>
<dbReference type="GO" id="GO:0022625">
    <property type="term" value="C:cytosolic large ribosomal subunit"/>
    <property type="evidence" value="ECO:0007669"/>
    <property type="project" value="TreeGrafter"/>
</dbReference>
<dbReference type="EMBL" id="BLQM01000367">
    <property type="protein sequence ID" value="GMH85949.1"/>
    <property type="molecule type" value="Genomic_DNA"/>
</dbReference>
<keyword evidence="2" id="KW-0689">Ribosomal protein</keyword>
<dbReference type="PANTHER" id="PTHR11722">
    <property type="entry name" value="60S RIBOSOMAL PROTEIN L13"/>
    <property type="match status" value="1"/>
</dbReference>
<gene>
    <name evidence="5" type="ORF">TL16_g10390</name>
</gene>
<sequence length="199" mass="21884">MVKHNNVVPNQHFHKKWQQSSRGPLKVKLMLDQAGKKKSRRVKRAAKAAAMAPLPVDKLRPAVHAQTQRYNAKVKLGRGFSIAELKAAGLTATYARTIGIAVDARRVNKSEEAMAVNVDRLKSYVSSLVVFDKKKSSAAAASATQFKGTVQPITKSAAAIVMETVAVPEESSFIQMRKARKENKINGQRHAAAERKKKE</sequence>
<name>A0A9W7B823_9STRA</name>
<feature type="non-terminal residue" evidence="5">
    <location>
        <position position="1"/>
    </location>
</feature>
<evidence type="ECO:0000256" key="2">
    <source>
        <dbReference type="ARBA" id="ARBA00022980"/>
    </source>
</evidence>
<reference evidence="6" key="1">
    <citation type="journal article" date="2023" name="Commun. Biol.">
        <title>Genome analysis of Parmales, the sister group of diatoms, reveals the evolutionary specialization of diatoms from phago-mixotrophs to photoautotrophs.</title>
        <authorList>
            <person name="Ban H."/>
            <person name="Sato S."/>
            <person name="Yoshikawa S."/>
            <person name="Yamada K."/>
            <person name="Nakamura Y."/>
            <person name="Ichinomiya M."/>
            <person name="Sato N."/>
            <person name="Blanc-Mathieu R."/>
            <person name="Endo H."/>
            <person name="Kuwata A."/>
            <person name="Ogata H."/>
        </authorList>
    </citation>
    <scope>NUCLEOTIDE SEQUENCE [LARGE SCALE GENOMIC DNA]</scope>
</reference>
<dbReference type="AlphaFoldDB" id="A0A9W7B823"/>
<dbReference type="GO" id="GO:0003735">
    <property type="term" value="F:structural constituent of ribosome"/>
    <property type="evidence" value="ECO:0007669"/>
    <property type="project" value="InterPro"/>
</dbReference>
<accession>A0A9W7B823</accession>